<evidence type="ECO:0000256" key="1">
    <source>
        <dbReference type="SAM" id="MobiDB-lite"/>
    </source>
</evidence>
<protein>
    <submittedName>
        <fullName evidence="2">Uncharacterized protein</fullName>
    </submittedName>
</protein>
<accession>A0A368S3Y9</accession>
<reference evidence="2" key="2">
    <citation type="submission" date="2015-07" db="EMBL/GenBank/DDBJ databases">
        <authorList>
            <person name="Noorani M."/>
        </authorList>
    </citation>
    <scope>NUCLEOTIDE SEQUENCE</scope>
    <source>
        <strain evidence="2">Yugu1</strain>
    </source>
</reference>
<proteinExistence type="predicted"/>
<gene>
    <name evidence="2" type="ORF">SETIT_8G039100v2</name>
</gene>
<organism evidence="2">
    <name type="scientific">Setaria italica</name>
    <name type="common">Foxtail millet</name>
    <name type="synonym">Panicum italicum</name>
    <dbReference type="NCBI Taxonomy" id="4555"/>
    <lineage>
        <taxon>Eukaryota</taxon>
        <taxon>Viridiplantae</taxon>
        <taxon>Streptophyta</taxon>
        <taxon>Embryophyta</taxon>
        <taxon>Tracheophyta</taxon>
        <taxon>Spermatophyta</taxon>
        <taxon>Magnoliopsida</taxon>
        <taxon>Liliopsida</taxon>
        <taxon>Poales</taxon>
        <taxon>Poaceae</taxon>
        <taxon>PACMAD clade</taxon>
        <taxon>Panicoideae</taxon>
        <taxon>Panicodae</taxon>
        <taxon>Paniceae</taxon>
        <taxon>Cenchrinae</taxon>
        <taxon>Setaria</taxon>
    </lineage>
</organism>
<dbReference type="AlphaFoldDB" id="A0A368S3Y9"/>
<reference evidence="2" key="1">
    <citation type="journal article" date="2012" name="Nat. Biotechnol.">
        <title>Reference genome sequence of the model plant Setaria.</title>
        <authorList>
            <person name="Bennetzen J.L."/>
            <person name="Schmutz J."/>
            <person name="Wang H."/>
            <person name="Percifield R."/>
            <person name="Hawkins J."/>
            <person name="Pontaroli A.C."/>
            <person name="Estep M."/>
            <person name="Feng L."/>
            <person name="Vaughn J.N."/>
            <person name="Grimwood J."/>
            <person name="Jenkins J."/>
            <person name="Barry K."/>
            <person name="Lindquist E."/>
            <person name="Hellsten U."/>
            <person name="Deshpande S."/>
            <person name="Wang X."/>
            <person name="Wu X."/>
            <person name="Mitros T."/>
            <person name="Triplett J."/>
            <person name="Yang X."/>
            <person name="Ye C.Y."/>
            <person name="Mauro-Herrera M."/>
            <person name="Wang L."/>
            <person name="Li P."/>
            <person name="Sharma M."/>
            <person name="Sharma R."/>
            <person name="Ronald P.C."/>
            <person name="Panaud O."/>
            <person name="Kellogg E.A."/>
            <person name="Brutnell T.P."/>
            <person name="Doust A.N."/>
            <person name="Tuskan G.A."/>
            <person name="Rokhsar D."/>
            <person name="Devos K.M."/>
        </authorList>
    </citation>
    <scope>NUCLEOTIDE SEQUENCE [LARGE SCALE GENOMIC DNA]</scope>
    <source>
        <strain evidence="2">Yugu1</strain>
    </source>
</reference>
<dbReference type="EMBL" id="CM003535">
    <property type="protein sequence ID" value="RCV37136.1"/>
    <property type="molecule type" value="Genomic_DNA"/>
</dbReference>
<evidence type="ECO:0000313" key="2">
    <source>
        <dbReference type="EMBL" id="RCV37136.1"/>
    </source>
</evidence>
<feature type="region of interest" description="Disordered" evidence="1">
    <location>
        <begin position="1"/>
        <end position="52"/>
    </location>
</feature>
<name>A0A368S3Y9_SETIT</name>
<sequence>MGHASVPHHPLHRLVAPRASHASFEVRRAQPCTPSPTNASGGDQGRAPSVCGIAEPSEIGPLISAVMTLI</sequence>